<dbReference type="Gene3D" id="3.30.160.250">
    <property type="match status" value="1"/>
</dbReference>
<name>A0A810MYT1_9ACTN</name>
<organism evidence="1 2">
    <name type="scientific">Polymorphospora rubra</name>
    <dbReference type="NCBI Taxonomy" id="338584"/>
    <lineage>
        <taxon>Bacteria</taxon>
        <taxon>Bacillati</taxon>
        <taxon>Actinomycetota</taxon>
        <taxon>Actinomycetes</taxon>
        <taxon>Micromonosporales</taxon>
        <taxon>Micromonosporaceae</taxon>
        <taxon>Polymorphospora</taxon>
    </lineage>
</organism>
<evidence type="ECO:0000313" key="2">
    <source>
        <dbReference type="Proteomes" id="UP000680866"/>
    </source>
</evidence>
<keyword evidence="2" id="KW-1185">Reference proteome</keyword>
<accession>A0A810MYT1</accession>
<evidence type="ECO:0000313" key="1">
    <source>
        <dbReference type="EMBL" id="BCJ65119.1"/>
    </source>
</evidence>
<dbReference type="RefSeq" id="WP_212824385.1">
    <property type="nucleotide sequence ID" value="NZ_AP023359.1"/>
</dbReference>
<dbReference type="EMBL" id="AP023359">
    <property type="protein sequence ID" value="BCJ65119.1"/>
    <property type="molecule type" value="Genomic_DNA"/>
</dbReference>
<dbReference type="InterPro" id="IPR035069">
    <property type="entry name" value="TTHA1013/TTHA0281-like"/>
</dbReference>
<gene>
    <name evidence="1" type="ORF">Prubr_21400</name>
</gene>
<protein>
    <recommendedName>
        <fullName evidence="3">DUF1902 domain-containing protein</fullName>
    </recommendedName>
</protein>
<dbReference type="SUPFAM" id="SSF143100">
    <property type="entry name" value="TTHA1013/TTHA0281-like"/>
    <property type="match status" value="1"/>
</dbReference>
<reference evidence="1" key="1">
    <citation type="submission" date="2020-08" db="EMBL/GenBank/DDBJ databases">
        <title>Whole genome shotgun sequence of Polymorphospora rubra NBRC 101157.</title>
        <authorList>
            <person name="Komaki H."/>
            <person name="Tamura T."/>
        </authorList>
    </citation>
    <scope>NUCLEOTIDE SEQUENCE</scope>
    <source>
        <strain evidence="1">NBRC 101157</strain>
    </source>
</reference>
<proteinExistence type="predicted"/>
<dbReference type="AlphaFoldDB" id="A0A810MYT1"/>
<evidence type="ECO:0008006" key="3">
    <source>
        <dbReference type="Google" id="ProtNLM"/>
    </source>
</evidence>
<dbReference type="KEGG" id="pry:Prubr_21400"/>
<sequence>MSRAYRVIVTREDDAWLADVPDLPGTQTFARNLPSLDANVREAIALTEDLPEGAEVDLAISYEYRTGDA</sequence>
<dbReference type="Proteomes" id="UP000680866">
    <property type="component" value="Chromosome"/>
</dbReference>